<keyword evidence="7" id="KW-0275">Fatty acid biosynthesis</keyword>
<dbReference type="Pfam" id="PF08545">
    <property type="entry name" value="ACP_syn_III"/>
    <property type="match status" value="1"/>
</dbReference>
<protein>
    <submittedName>
        <fullName evidence="10">Ketoacyl-ACP synthase III</fullName>
    </submittedName>
</protein>
<evidence type="ECO:0000256" key="1">
    <source>
        <dbReference type="ARBA" id="ARBA00005189"/>
    </source>
</evidence>
<evidence type="ECO:0000256" key="2">
    <source>
        <dbReference type="ARBA" id="ARBA00008642"/>
    </source>
</evidence>
<dbReference type="Pfam" id="PF08541">
    <property type="entry name" value="ACP_syn_III_C"/>
    <property type="match status" value="1"/>
</dbReference>
<reference evidence="11" key="1">
    <citation type="journal article" date="2019" name="Int. J. Syst. Evol. Microbiol.">
        <title>The Global Catalogue of Microorganisms (GCM) 10K type strain sequencing project: providing services to taxonomists for standard genome sequencing and annotation.</title>
        <authorList>
            <consortium name="The Broad Institute Genomics Platform"/>
            <consortium name="The Broad Institute Genome Sequencing Center for Infectious Disease"/>
            <person name="Wu L."/>
            <person name="Ma J."/>
        </authorList>
    </citation>
    <scope>NUCLEOTIDE SEQUENCE [LARGE SCALE GENOMIC DNA]</scope>
    <source>
        <strain evidence="11">JCM 30774</strain>
    </source>
</reference>
<dbReference type="RefSeq" id="WP_377368577.1">
    <property type="nucleotide sequence ID" value="NZ_JBHTMN010000014.1"/>
</dbReference>
<keyword evidence="4" id="KW-0808">Transferase</keyword>
<keyword evidence="5" id="KW-0276">Fatty acid metabolism</keyword>
<gene>
    <name evidence="10" type="ORF">ACFQ45_13555</name>
</gene>
<dbReference type="SUPFAM" id="SSF53901">
    <property type="entry name" value="Thiolase-like"/>
    <property type="match status" value="1"/>
</dbReference>
<dbReference type="PANTHER" id="PTHR43091">
    <property type="entry name" value="3-OXOACYL-[ACYL-CARRIER-PROTEIN] SYNTHASE"/>
    <property type="match status" value="1"/>
</dbReference>
<dbReference type="InterPro" id="IPR016039">
    <property type="entry name" value="Thiolase-like"/>
</dbReference>
<dbReference type="EMBL" id="JBHTMN010000014">
    <property type="protein sequence ID" value="MFD1384400.1"/>
    <property type="molecule type" value="Genomic_DNA"/>
</dbReference>
<dbReference type="PANTHER" id="PTHR43091:SF1">
    <property type="entry name" value="BETA-KETOACYL-[ACYL-CARRIER-PROTEIN] SYNTHASE III, CHLOROPLASTIC"/>
    <property type="match status" value="1"/>
</dbReference>
<evidence type="ECO:0000259" key="8">
    <source>
        <dbReference type="Pfam" id="PF08541"/>
    </source>
</evidence>
<evidence type="ECO:0000313" key="11">
    <source>
        <dbReference type="Proteomes" id="UP001597059"/>
    </source>
</evidence>
<accession>A0ABW4B713</accession>
<feature type="domain" description="Beta-ketoacyl-[acyl-carrier-protein] synthase III N-terminal" evidence="9">
    <location>
        <begin position="109"/>
        <end position="186"/>
    </location>
</feature>
<sequence>MTIGIKAIGSYVPTTALDNLALAESFGESEDFVKGKLGALRLPRKEADQETSDLCVEAVKALQANTSEFDLDQVDAIVVVTQNGDGCGLPHTAAVVQKKLGLRTDIVAFDVSLGCSGYVYGLYILQGMMQASGLKNGLLITADPYSKVIDTTDRVTSMLFGDAATATWLGSSPVLNLGAVAYGTDGEGEEFLKVHDGILSMNGRQVFNFAATKVAPHIKQVIEKQQLTEEDIDAFVVHQGSAAIVDAISRRFQHKERFIKDIEDTGNTVSSSIPLLLERHILASVNTYQNLIVCGFGVGFSWATAVLSSNHS</sequence>
<name>A0ABW4B713_9GAMM</name>
<comment type="pathway">
    <text evidence="1">Lipid metabolism.</text>
</comment>
<dbReference type="Gene3D" id="3.40.47.10">
    <property type="match status" value="1"/>
</dbReference>
<keyword evidence="3" id="KW-0444">Lipid biosynthesis</keyword>
<evidence type="ECO:0000259" key="9">
    <source>
        <dbReference type="Pfam" id="PF08545"/>
    </source>
</evidence>
<comment type="caution">
    <text evidence="10">The sequence shown here is derived from an EMBL/GenBank/DDBJ whole genome shotgun (WGS) entry which is preliminary data.</text>
</comment>
<dbReference type="InterPro" id="IPR013751">
    <property type="entry name" value="ACP_syn_III_N"/>
</dbReference>
<dbReference type="CDD" id="cd00830">
    <property type="entry name" value="KAS_III"/>
    <property type="match status" value="1"/>
</dbReference>
<evidence type="ECO:0000256" key="4">
    <source>
        <dbReference type="ARBA" id="ARBA00022679"/>
    </source>
</evidence>
<keyword evidence="11" id="KW-1185">Reference proteome</keyword>
<dbReference type="Proteomes" id="UP001597059">
    <property type="component" value="Unassembled WGS sequence"/>
</dbReference>
<proteinExistence type="inferred from homology"/>
<feature type="domain" description="Beta-ketoacyl-[acyl-carrier-protein] synthase III C-terminal" evidence="8">
    <location>
        <begin position="223"/>
        <end position="307"/>
    </location>
</feature>
<evidence type="ECO:0000256" key="7">
    <source>
        <dbReference type="ARBA" id="ARBA00023160"/>
    </source>
</evidence>
<organism evidence="10 11">
    <name type="scientific">Rhodanobacter aciditrophus</name>
    <dbReference type="NCBI Taxonomy" id="1623218"/>
    <lineage>
        <taxon>Bacteria</taxon>
        <taxon>Pseudomonadati</taxon>
        <taxon>Pseudomonadota</taxon>
        <taxon>Gammaproteobacteria</taxon>
        <taxon>Lysobacterales</taxon>
        <taxon>Rhodanobacteraceae</taxon>
        <taxon>Rhodanobacter</taxon>
    </lineage>
</organism>
<dbReference type="InterPro" id="IPR013747">
    <property type="entry name" value="ACP_syn_III_C"/>
</dbReference>
<evidence type="ECO:0000256" key="6">
    <source>
        <dbReference type="ARBA" id="ARBA00023098"/>
    </source>
</evidence>
<evidence type="ECO:0000313" key="10">
    <source>
        <dbReference type="EMBL" id="MFD1384400.1"/>
    </source>
</evidence>
<evidence type="ECO:0000256" key="5">
    <source>
        <dbReference type="ARBA" id="ARBA00022832"/>
    </source>
</evidence>
<evidence type="ECO:0000256" key="3">
    <source>
        <dbReference type="ARBA" id="ARBA00022516"/>
    </source>
</evidence>
<comment type="similarity">
    <text evidence="2">Belongs to the thiolase-like superfamily. FabH family.</text>
</comment>
<keyword evidence="6" id="KW-0443">Lipid metabolism</keyword>